<organism evidence="4">
    <name type="scientific">Anisakis simplex</name>
    <name type="common">Herring worm</name>
    <dbReference type="NCBI Taxonomy" id="6269"/>
    <lineage>
        <taxon>Eukaryota</taxon>
        <taxon>Metazoa</taxon>
        <taxon>Ecdysozoa</taxon>
        <taxon>Nematoda</taxon>
        <taxon>Chromadorea</taxon>
        <taxon>Rhabditida</taxon>
        <taxon>Spirurina</taxon>
        <taxon>Ascaridomorpha</taxon>
        <taxon>Ascaridoidea</taxon>
        <taxon>Anisakidae</taxon>
        <taxon>Anisakis</taxon>
        <taxon>Anisakis simplex complex</taxon>
    </lineage>
</organism>
<evidence type="ECO:0000256" key="1">
    <source>
        <dbReference type="SAM" id="Coils"/>
    </source>
</evidence>
<evidence type="ECO:0000313" key="3">
    <source>
        <dbReference type="Proteomes" id="UP000267096"/>
    </source>
</evidence>
<dbReference type="Proteomes" id="UP000267096">
    <property type="component" value="Unassembled WGS sequence"/>
</dbReference>
<accession>A0A0M3JHN3</accession>
<gene>
    <name evidence="2" type="ORF">ASIM_LOCUS6919</name>
</gene>
<keyword evidence="1" id="KW-0175">Coiled coil</keyword>
<dbReference type="AlphaFoldDB" id="A0A0M3JHN3"/>
<protein>
    <submittedName>
        <fullName evidence="4">Kinesin motor domain-containing protein</fullName>
    </submittedName>
</protein>
<dbReference type="EMBL" id="UYRR01015863">
    <property type="protein sequence ID" value="VDK28113.1"/>
    <property type="molecule type" value="Genomic_DNA"/>
</dbReference>
<sequence length="87" mass="10129">MIYAACTEYTRIADAHITPTFTRVVGYLNNDKLDNVESEIEELEEMAKTAGSEVEKEIKLIARKYEERQRTTKWELDKLSTDKRTAE</sequence>
<evidence type="ECO:0000313" key="4">
    <source>
        <dbReference type="WBParaSite" id="ASIM_0000714701-mRNA-1"/>
    </source>
</evidence>
<proteinExistence type="predicted"/>
<name>A0A0M3JHN3_ANISI</name>
<keyword evidence="3" id="KW-1185">Reference proteome</keyword>
<feature type="coiled-coil region" evidence="1">
    <location>
        <begin position="33"/>
        <end position="60"/>
    </location>
</feature>
<reference evidence="2 3" key="2">
    <citation type="submission" date="2018-11" db="EMBL/GenBank/DDBJ databases">
        <authorList>
            <consortium name="Pathogen Informatics"/>
        </authorList>
    </citation>
    <scope>NUCLEOTIDE SEQUENCE [LARGE SCALE GENOMIC DNA]</scope>
</reference>
<dbReference type="WBParaSite" id="ASIM_0000714701-mRNA-1">
    <property type="protein sequence ID" value="ASIM_0000714701-mRNA-1"/>
    <property type="gene ID" value="ASIM_0000714701"/>
</dbReference>
<reference evidence="4" key="1">
    <citation type="submission" date="2017-02" db="UniProtKB">
        <authorList>
            <consortium name="WormBaseParasite"/>
        </authorList>
    </citation>
    <scope>IDENTIFICATION</scope>
</reference>
<evidence type="ECO:0000313" key="2">
    <source>
        <dbReference type="EMBL" id="VDK28113.1"/>
    </source>
</evidence>